<organism evidence="3 4">
    <name type="scientific">Coleophoma crateriformis</name>
    <dbReference type="NCBI Taxonomy" id="565419"/>
    <lineage>
        <taxon>Eukaryota</taxon>
        <taxon>Fungi</taxon>
        <taxon>Dikarya</taxon>
        <taxon>Ascomycota</taxon>
        <taxon>Pezizomycotina</taxon>
        <taxon>Leotiomycetes</taxon>
        <taxon>Helotiales</taxon>
        <taxon>Dermateaceae</taxon>
        <taxon>Coleophoma</taxon>
    </lineage>
</organism>
<evidence type="ECO:0000313" key="4">
    <source>
        <dbReference type="Proteomes" id="UP000256328"/>
    </source>
</evidence>
<accession>A0A3D8SLR8</accession>
<protein>
    <submittedName>
        <fullName evidence="3">Uncharacterized protein</fullName>
    </submittedName>
</protein>
<feature type="region of interest" description="Disordered" evidence="1">
    <location>
        <begin position="39"/>
        <end position="74"/>
    </location>
</feature>
<evidence type="ECO:0000313" key="3">
    <source>
        <dbReference type="EMBL" id="RDW87289.1"/>
    </source>
</evidence>
<comment type="caution">
    <text evidence="3">The sequence shown here is derived from an EMBL/GenBank/DDBJ whole genome shotgun (WGS) entry which is preliminary data.</text>
</comment>
<proteinExistence type="predicted"/>
<keyword evidence="2" id="KW-0732">Signal</keyword>
<name>A0A3D8SLR8_9HELO</name>
<keyword evidence="4" id="KW-1185">Reference proteome</keyword>
<dbReference type="OrthoDB" id="3522618at2759"/>
<dbReference type="Proteomes" id="UP000256328">
    <property type="component" value="Unassembled WGS sequence"/>
</dbReference>
<reference evidence="3 4" key="1">
    <citation type="journal article" date="2018" name="IMA Fungus">
        <title>IMA Genome-F 9: Draft genome sequence of Annulohypoxylon stygium, Aspergillus mulundensis, Berkeleyomyces basicola (syn. Thielaviopsis basicola), Ceratocystis smalleyi, two Cercospora beticola strains, Coleophoma cylindrospora, Fusarium fracticaudum, Phialophora cf. hyalina, and Morchella septimelata.</title>
        <authorList>
            <person name="Wingfield B.D."/>
            <person name="Bills G.F."/>
            <person name="Dong Y."/>
            <person name="Huang W."/>
            <person name="Nel W.J."/>
            <person name="Swalarsk-Parry B.S."/>
            <person name="Vaghefi N."/>
            <person name="Wilken P.M."/>
            <person name="An Z."/>
            <person name="de Beer Z.W."/>
            <person name="De Vos L."/>
            <person name="Chen L."/>
            <person name="Duong T.A."/>
            <person name="Gao Y."/>
            <person name="Hammerbacher A."/>
            <person name="Kikkert J.R."/>
            <person name="Li Y."/>
            <person name="Li H."/>
            <person name="Li K."/>
            <person name="Li Q."/>
            <person name="Liu X."/>
            <person name="Ma X."/>
            <person name="Naidoo K."/>
            <person name="Pethybridge S.J."/>
            <person name="Sun J."/>
            <person name="Steenkamp E.T."/>
            <person name="van der Nest M.A."/>
            <person name="van Wyk S."/>
            <person name="Wingfield M.J."/>
            <person name="Xiong C."/>
            <person name="Yue Q."/>
            <person name="Zhang X."/>
        </authorList>
    </citation>
    <scope>NUCLEOTIDE SEQUENCE [LARGE SCALE GENOMIC DNA]</scope>
    <source>
        <strain evidence="3 4">BP5796</strain>
    </source>
</reference>
<evidence type="ECO:0000256" key="1">
    <source>
        <dbReference type="SAM" id="MobiDB-lite"/>
    </source>
</evidence>
<gene>
    <name evidence="3" type="ORF">BP5796_02983</name>
</gene>
<sequence>MILSLLSLGLLPFVQSLPQNTLAPTPAASSLSSIVSSSLTLSTSSPPSPPLPSSSSSSSSSSPPPSPTSSTSTATALWQNVQCSQSPISDAGASALDRWTAADTNASWVAALAAWNSYSPSALDTQLTFPEFISNFYDGPEQWNCQDIGNVACSVTVQCDETDVPAGFLILNSFSRVHQIHQNYHNALNDAWLAMQSQIGVFTDTFAPQLKKTSQSGLIKALLDVFTVVIGVASGFAWNVVIREAKLFLNDNYRGFAKDAMNSAISASIAIGKDTMPSSSTVITAQNDISSALGTLMSAWQTSEATVLNQLFSGANSTVINQLSSLLQGGMMDTVPIDVDLTSTSAMAQKIMYAQLMPIAWAHAPAGFVPFILKTGDVCSSTIPDTVSSFMTADTHTKSGVCWNNNQFYVLTVESAMVVVDPETAAITNNPPFGQLAGGTNDVLDGTAWGGVTLLDMVISSYSGYLANGNQNGYSMSTDPSSSASAEELLFAGGIQTAGFFTFPVCTSLFNTIVNIADSSLSIDSEYPCGTFVNWTYPR</sequence>
<dbReference type="EMBL" id="PDLN01000004">
    <property type="protein sequence ID" value="RDW87289.1"/>
    <property type="molecule type" value="Genomic_DNA"/>
</dbReference>
<evidence type="ECO:0000256" key="2">
    <source>
        <dbReference type="SAM" id="SignalP"/>
    </source>
</evidence>
<feature type="signal peptide" evidence="2">
    <location>
        <begin position="1"/>
        <end position="16"/>
    </location>
</feature>
<feature type="chain" id="PRO_5017808988" evidence="2">
    <location>
        <begin position="17"/>
        <end position="539"/>
    </location>
</feature>
<dbReference type="AlphaFoldDB" id="A0A3D8SLR8"/>